<proteinExistence type="predicted"/>
<dbReference type="AlphaFoldDB" id="A0A6H2DNQ1"/>
<keyword evidence="3" id="KW-1185">Reference proteome</keyword>
<accession>A0A6H2DNQ1</accession>
<protein>
    <recommendedName>
        <fullName evidence="1">Rcc01698-like C-terminal domain-containing protein</fullName>
    </recommendedName>
</protein>
<name>A0A6H2DNQ1_9SPHN</name>
<sequence>MIADDGSVTIGQTIADVSDMQNAFRSGLGRAIINRDFPAAISTIQAKSIAHNMLFSIYQERTTARLEVMQASQNLQPGALVRIADSAGLWRVRSSEIKNGVIALQLVKAIHTTTDISEDTDQGRAVSQVDALAGPTRLILVDLPFAINAPFQASELPRLYAVAAGGAGWRKAQLFNSDANGNADQPIAEILPPATIGTATQVLELASANLVDDKNSIEISLHHPGMQLYDADDGRLFAGANAALLGPELIQFGRATPLGNGRYRLSRLLRGLGGTENQMAAHAIGENFILLNATEMTAIDPLHFSPFMPARFWALGRGDEQPVLASHARPGVALRPLSPVHPRVFWQIDGSMEIGWTRRSRAGGLWRDNVEVPLAEESELYRLNIASDAGGAVTPVDTANPYHVVAFTNLQDFRSNGVSNLQVEIRQIGSHAISSPLGFHIPI</sequence>
<gene>
    <name evidence="2" type="ORF">HF685_08890</name>
</gene>
<dbReference type="EMBL" id="CP051217">
    <property type="protein sequence ID" value="QJB69381.1"/>
    <property type="molecule type" value="Genomic_DNA"/>
</dbReference>
<evidence type="ECO:0000313" key="2">
    <source>
        <dbReference type="EMBL" id="QJB69381.1"/>
    </source>
</evidence>
<reference evidence="2 3" key="1">
    <citation type="submission" date="2020-04" db="EMBL/GenBank/DDBJ databases">
        <title>Genome sequence for Sphingorhabdus sp. strain M1.</title>
        <authorList>
            <person name="Park S.-J."/>
        </authorList>
    </citation>
    <scope>NUCLEOTIDE SEQUENCE [LARGE SCALE GENOMIC DNA]</scope>
    <source>
        <strain evidence="2 3">JK6</strain>
    </source>
</reference>
<dbReference type="Pfam" id="PF23666">
    <property type="entry name" value="Rcc01698_C"/>
    <property type="match status" value="1"/>
</dbReference>
<dbReference type="KEGG" id="phao:HF685_08890"/>
<dbReference type="Proteomes" id="UP000501600">
    <property type="component" value="Chromosome"/>
</dbReference>
<feature type="domain" description="Rcc01698-like C-terminal" evidence="1">
    <location>
        <begin position="194"/>
        <end position="289"/>
    </location>
</feature>
<dbReference type="InterPro" id="IPR056490">
    <property type="entry name" value="Rcc01698_C"/>
</dbReference>
<evidence type="ECO:0000313" key="3">
    <source>
        <dbReference type="Proteomes" id="UP000501600"/>
    </source>
</evidence>
<evidence type="ECO:0000259" key="1">
    <source>
        <dbReference type="Pfam" id="PF23666"/>
    </source>
</evidence>
<organism evidence="2 3">
    <name type="scientific">Parasphingorhabdus halotolerans</name>
    <dbReference type="NCBI Taxonomy" id="2725558"/>
    <lineage>
        <taxon>Bacteria</taxon>
        <taxon>Pseudomonadati</taxon>
        <taxon>Pseudomonadota</taxon>
        <taxon>Alphaproteobacteria</taxon>
        <taxon>Sphingomonadales</taxon>
        <taxon>Sphingomonadaceae</taxon>
        <taxon>Parasphingorhabdus</taxon>
    </lineage>
</organism>